<feature type="compositionally biased region" description="Low complexity" evidence="1">
    <location>
        <begin position="86"/>
        <end position="110"/>
    </location>
</feature>
<organism evidence="2 3">
    <name type="scientific">Caerostris extrusa</name>
    <name type="common">Bark spider</name>
    <name type="synonym">Caerostris bankana</name>
    <dbReference type="NCBI Taxonomy" id="172846"/>
    <lineage>
        <taxon>Eukaryota</taxon>
        <taxon>Metazoa</taxon>
        <taxon>Ecdysozoa</taxon>
        <taxon>Arthropoda</taxon>
        <taxon>Chelicerata</taxon>
        <taxon>Arachnida</taxon>
        <taxon>Araneae</taxon>
        <taxon>Araneomorphae</taxon>
        <taxon>Entelegynae</taxon>
        <taxon>Araneoidea</taxon>
        <taxon>Araneidae</taxon>
        <taxon>Caerostris</taxon>
    </lineage>
</organism>
<feature type="compositionally biased region" description="Polar residues" evidence="1">
    <location>
        <begin position="47"/>
        <end position="66"/>
    </location>
</feature>
<name>A0AAV4UBS9_CAEEX</name>
<proteinExistence type="predicted"/>
<sequence length="146" mass="15505">MHCHPYGQQFDVESCVLADSSFAFLKDLVASVPDVQGDEDQGMPCTSDGNSENQGTSEDSAGPSHSTADESETWSAEEDGEEDSETSSAESVTHQPVISSVPSTSIPSSSCNIGFAPSSSHHYMSYHVPYAPNNNTSNSVDDDYDS</sequence>
<dbReference type="AlphaFoldDB" id="A0AAV4UBS9"/>
<evidence type="ECO:0000256" key="1">
    <source>
        <dbReference type="SAM" id="MobiDB-lite"/>
    </source>
</evidence>
<feature type="compositionally biased region" description="Acidic residues" evidence="1">
    <location>
        <begin position="69"/>
        <end position="85"/>
    </location>
</feature>
<evidence type="ECO:0000313" key="3">
    <source>
        <dbReference type="Proteomes" id="UP001054945"/>
    </source>
</evidence>
<feature type="region of interest" description="Disordered" evidence="1">
    <location>
        <begin position="35"/>
        <end position="146"/>
    </location>
</feature>
<dbReference type="EMBL" id="BPLR01012622">
    <property type="protein sequence ID" value="GIY55239.1"/>
    <property type="molecule type" value="Genomic_DNA"/>
</dbReference>
<dbReference type="Proteomes" id="UP001054945">
    <property type="component" value="Unassembled WGS sequence"/>
</dbReference>
<comment type="caution">
    <text evidence="2">The sequence shown here is derived from an EMBL/GenBank/DDBJ whole genome shotgun (WGS) entry which is preliminary data.</text>
</comment>
<gene>
    <name evidence="2" type="primary">AVEN_83109_1</name>
    <name evidence="2" type="ORF">CEXT_333201</name>
</gene>
<evidence type="ECO:0000313" key="2">
    <source>
        <dbReference type="EMBL" id="GIY55239.1"/>
    </source>
</evidence>
<reference evidence="2 3" key="1">
    <citation type="submission" date="2021-06" db="EMBL/GenBank/DDBJ databases">
        <title>Caerostris extrusa draft genome.</title>
        <authorList>
            <person name="Kono N."/>
            <person name="Arakawa K."/>
        </authorList>
    </citation>
    <scope>NUCLEOTIDE SEQUENCE [LARGE SCALE GENOMIC DNA]</scope>
</reference>
<keyword evidence="3" id="KW-1185">Reference proteome</keyword>
<protein>
    <submittedName>
        <fullName evidence="2">Uncharacterized protein</fullName>
    </submittedName>
</protein>
<accession>A0AAV4UBS9</accession>